<name>A0A841DIU2_9ACTN</name>
<evidence type="ECO:0008006" key="3">
    <source>
        <dbReference type="Google" id="ProtNLM"/>
    </source>
</evidence>
<dbReference type="InterPro" id="IPR038070">
    <property type="entry name" value="Rv2632c-like_sf"/>
</dbReference>
<dbReference type="InterPro" id="IPR015057">
    <property type="entry name" value="Rv2632c-like"/>
</dbReference>
<dbReference type="AlphaFoldDB" id="A0A841DIU2"/>
<comment type="caution">
    <text evidence="1">The sequence shown here is derived from an EMBL/GenBank/DDBJ whole genome shotgun (WGS) entry which is preliminary data.</text>
</comment>
<reference evidence="1 2" key="1">
    <citation type="submission" date="2020-08" db="EMBL/GenBank/DDBJ databases">
        <title>Sequencing the genomes of 1000 actinobacteria strains.</title>
        <authorList>
            <person name="Klenk H.-P."/>
        </authorList>
    </citation>
    <scope>NUCLEOTIDE SEQUENCE [LARGE SCALE GENOMIC DNA]</scope>
    <source>
        <strain evidence="1 2">DSM 17294</strain>
    </source>
</reference>
<dbReference type="EMBL" id="JACHNF010000001">
    <property type="protein sequence ID" value="MBB5978422.1"/>
    <property type="molecule type" value="Genomic_DNA"/>
</dbReference>
<gene>
    <name evidence="1" type="ORF">HDA44_001763</name>
</gene>
<dbReference type="Pfam" id="PF08962">
    <property type="entry name" value="Rv2632c-like"/>
    <property type="match status" value="1"/>
</dbReference>
<dbReference type="Gene3D" id="3.30.160.240">
    <property type="entry name" value="Rv1738"/>
    <property type="match status" value="1"/>
</dbReference>
<dbReference type="SUPFAM" id="SSF143212">
    <property type="entry name" value="Rv2632c-like"/>
    <property type="match status" value="1"/>
</dbReference>
<evidence type="ECO:0000313" key="1">
    <source>
        <dbReference type="EMBL" id="MBB5978422.1"/>
    </source>
</evidence>
<evidence type="ECO:0000313" key="2">
    <source>
        <dbReference type="Proteomes" id="UP000558997"/>
    </source>
</evidence>
<sequence>MTTTITSRRWRVDIYVDEHDDDRTTHAEARLHTNDKTHLIGRGVAHRSPEDTEIPEVGDELAVARALSDLAHKLLHAAASDIEAVTHRPVHVHR</sequence>
<keyword evidence="2" id="KW-1185">Reference proteome</keyword>
<organism evidence="1 2">
    <name type="scientific">Kribbella solani</name>
    <dbReference type="NCBI Taxonomy" id="236067"/>
    <lineage>
        <taxon>Bacteria</taxon>
        <taxon>Bacillati</taxon>
        <taxon>Actinomycetota</taxon>
        <taxon>Actinomycetes</taxon>
        <taxon>Propionibacteriales</taxon>
        <taxon>Kribbellaceae</taxon>
        <taxon>Kribbella</taxon>
    </lineage>
</organism>
<proteinExistence type="predicted"/>
<dbReference type="Proteomes" id="UP000558997">
    <property type="component" value="Unassembled WGS sequence"/>
</dbReference>
<accession>A0A841DIU2</accession>
<protein>
    <recommendedName>
        <fullName evidence="3">DUF1876 domain-containing protein</fullName>
    </recommendedName>
</protein>